<name>A0A5S6R3A5_TRIMR</name>
<proteinExistence type="predicted"/>
<evidence type="ECO:0000313" key="6">
    <source>
        <dbReference type="Proteomes" id="UP000046395"/>
    </source>
</evidence>
<dbReference type="GO" id="GO:0005886">
    <property type="term" value="C:plasma membrane"/>
    <property type="evidence" value="ECO:0007669"/>
    <property type="project" value="TreeGrafter"/>
</dbReference>
<feature type="domain" description="EH" evidence="4">
    <location>
        <begin position="225"/>
        <end position="284"/>
    </location>
</feature>
<dbReference type="WBParaSite" id="TMUE_3000013913.1">
    <property type="protein sequence ID" value="TMUE_3000013913.1"/>
    <property type="gene ID" value="WBGene00292895"/>
</dbReference>
<dbReference type="InterPro" id="IPR002048">
    <property type="entry name" value="EF_hand_dom"/>
</dbReference>
<dbReference type="PROSITE" id="PS50222">
    <property type="entry name" value="EF_HAND_2"/>
    <property type="match status" value="1"/>
</dbReference>
<dbReference type="SMART" id="SM00054">
    <property type="entry name" value="EFh"/>
    <property type="match status" value="1"/>
</dbReference>
<keyword evidence="2" id="KW-0175">Coiled coil</keyword>
<evidence type="ECO:0000256" key="1">
    <source>
        <dbReference type="ARBA" id="ARBA00022837"/>
    </source>
</evidence>
<dbReference type="SUPFAM" id="SSF47473">
    <property type="entry name" value="EF-hand"/>
    <property type="match status" value="1"/>
</dbReference>
<dbReference type="SMART" id="SM00027">
    <property type="entry name" value="EH"/>
    <property type="match status" value="1"/>
</dbReference>
<dbReference type="InterPro" id="IPR011992">
    <property type="entry name" value="EF-hand-dom_pair"/>
</dbReference>
<dbReference type="GO" id="GO:0006897">
    <property type="term" value="P:endocytosis"/>
    <property type="evidence" value="ECO:0007669"/>
    <property type="project" value="TreeGrafter"/>
</dbReference>
<sequence>MVKADPALVTVVARIRNGELYLRIHYFTATLALATLLFDRPIDLGCLAVPTAQAMSVGLHQKAPSAMATWSALPQRSSSSLKVPESSACVSQPRGVVVDRDSPIPTASSTTSAVLGVCRSKSPVSSSLHSSSLRSPQSESKWTSFDESEEEGSSIEQLSTSEQQVLLSTADDQTSEGDENLDESFVITAPLLEYYTTCFNQLLEKTQGRADLQSAVRGQDPGVFEFFLKSQLPRDELGKVWKLADVNEDGYLNFDEFCVAMHLIVRRVKGHFPIPGSLPASMVPVKTPPRNVTPLAKDPEQNWTQFGMQGGSTLSATNDESHDSPLKDFTNSLMLTAEKTKNLACPIACHVSPEVCSGETSHTGENGVGPPPVSGRSKVMSPQAPKGPPPKPPPRPAVRHVRSASLDLTKKAFVGGANLPPSAPAPRLPRVGALTCTNLREVSVQTDAGRAVQATCKTVLPHSCERIGADSFESNSVPRGASVEERPMIQKCDNQVNATITTTGSVRRDVPSSASAPPRPTAATDVEPSSDSKDWRKRCDDRSRLNDLLERELKQLMELRIGLESELDRLRKLTSS</sequence>
<dbReference type="PROSITE" id="PS00018">
    <property type="entry name" value="EF_HAND_1"/>
    <property type="match status" value="1"/>
</dbReference>
<dbReference type="STRING" id="70415.A0A5S6R3A5"/>
<feature type="region of interest" description="Disordered" evidence="3">
    <location>
        <begin position="356"/>
        <end position="398"/>
    </location>
</feature>
<reference evidence="7" key="1">
    <citation type="submission" date="2019-12" db="UniProtKB">
        <authorList>
            <consortium name="WormBaseParasite"/>
        </authorList>
    </citation>
    <scope>IDENTIFICATION</scope>
</reference>
<dbReference type="GO" id="GO:0005737">
    <property type="term" value="C:cytoplasm"/>
    <property type="evidence" value="ECO:0007669"/>
    <property type="project" value="TreeGrafter"/>
</dbReference>
<dbReference type="InterPro" id="IPR018247">
    <property type="entry name" value="EF_Hand_1_Ca_BS"/>
</dbReference>
<evidence type="ECO:0000259" key="5">
    <source>
        <dbReference type="PROSITE" id="PS50222"/>
    </source>
</evidence>
<dbReference type="CDD" id="cd00052">
    <property type="entry name" value="EH"/>
    <property type="match status" value="1"/>
</dbReference>
<dbReference type="PROSITE" id="PS50031">
    <property type="entry name" value="EH"/>
    <property type="match status" value="1"/>
</dbReference>
<keyword evidence="6" id="KW-1185">Reference proteome</keyword>
<feature type="region of interest" description="Disordered" evidence="3">
    <location>
        <begin position="123"/>
        <end position="159"/>
    </location>
</feature>
<feature type="compositionally biased region" description="Low complexity" evidence="3">
    <location>
        <begin position="123"/>
        <end position="141"/>
    </location>
</feature>
<dbReference type="Gene3D" id="1.10.238.10">
    <property type="entry name" value="EF-hand"/>
    <property type="match status" value="1"/>
</dbReference>
<dbReference type="PANTHER" id="PTHR11216">
    <property type="entry name" value="EH DOMAIN"/>
    <property type="match status" value="1"/>
</dbReference>
<evidence type="ECO:0000259" key="4">
    <source>
        <dbReference type="PROSITE" id="PS50031"/>
    </source>
</evidence>
<dbReference type="Proteomes" id="UP000046395">
    <property type="component" value="Unassembled WGS sequence"/>
</dbReference>
<dbReference type="AlphaFoldDB" id="A0A5S6R3A5"/>
<dbReference type="GO" id="GO:0005509">
    <property type="term" value="F:calcium ion binding"/>
    <property type="evidence" value="ECO:0007669"/>
    <property type="project" value="InterPro"/>
</dbReference>
<evidence type="ECO:0000256" key="3">
    <source>
        <dbReference type="SAM" id="MobiDB-lite"/>
    </source>
</evidence>
<feature type="coiled-coil region" evidence="2">
    <location>
        <begin position="546"/>
        <end position="573"/>
    </location>
</feature>
<dbReference type="InterPro" id="IPR000261">
    <property type="entry name" value="EH_dom"/>
</dbReference>
<feature type="region of interest" description="Disordered" evidence="3">
    <location>
        <begin position="502"/>
        <end position="538"/>
    </location>
</feature>
<keyword evidence="1" id="KW-0106">Calcium</keyword>
<dbReference type="PANTHER" id="PTHR11216:SF174">
    <property type="entry name" value="GH06923P"/>
    <property type="match status" value="1"/>
</dbReference>
<protein>
    <submittedName>
        <fullName evidence="7">EF-hand domain-containing protein</fullName>
    </submittedName>
</protein>
<dbReference type="GO" id="GO:0016197">
    <property type="term" value="P:endosomal transport"/>
    <property type="evidence" value="ECO:0007669"/>
    <property type="project" value="TreeGrafter"/>
</dbReference>
<evidence type="ECO:0000313" key="7">
    <source>
        <dbReference type="WBParaSite" id="TMUE_3000013913.1"/>
    </source>
</evidence>
<feature type="compositionally biased region" description="Pro residues" evidence="3">
    <location>
        <begin position="385"/>
        <end position="396"/>
    </location>
</feature>
<evidence type="ECO:0000256" key="2">
    <source>
        <dbReference type="SAM" id="Coils"/>
    </source>
</evidence>
<feature type="domain" description="EF-hand" evidence="5">
    <location>
        <begin position="232"/>
        <end position="267"/>
    </location>
</feature>
<organism evidence="6 7">
    <name type="scientific">Trichuris muris</name>
    <name type="common">Mouse whipworm</name>
    <dbReference type="NCBI Taxonomy" id="70415"/>
    <lineage>
        <taxon>Eukaryota</taxon>
        <taxon>Metazoa</taxon>
        <taxon>Ecdysozoa</taxon>
        <taxon>Nematoda</taxon>
        <taxon>Enoplea</taxon>
        <taxon>Dorylaimia</taxon>
        <taxon>Trichinellida</taxon>
        <taxon>Trichuridae</taxon>
        <taxon>Trichuris</taxon>
    </lineage>
</organism>
<accession>A0A5S6R3A5</accession>
<feature type="compositionally biased region" description="Low complexity" evidence="3">
    <location>
        <begin position="511"/>
        <end position="524"/>
    </location>
</feature>
<dbReference type="Pfam" id="PF12763">
    <property type="entry name" value="EH"/>
    <property type="match status" value="1"/>
</dbReference>